<protein>
    <submittedName>
        <fullName evidence="1">Uncharacterized protein</fullName>
    </submittedName>
</protein>
<dbReference type="AlphaFoldDB" id="A0A1E3Q015"/>
<keyword evidence="2" id="KW-1185">Reference proteome</keyword>
<name>A0A1E3Q015_LIPST</name>
<accession>A0A1E3Q015</accession>
<gene>
    <name evidence="1" type="ORF">LIPSTDRAFT_73625</name>
</gene>
<proteinExistence type="predicted"/>
<evidence type="ECO:0000313" key="2">
    <source>
        <dbReference type="Proteomes" id="UP000094385"/>
    </source>
</evidence>
<sequence>MRKTRTKGKRVVLKGHFHISTQDLHDAVVTAENETKQHARKKVKKRCKAISYEAKSEDDTEEEGKEDIESDIEDCIIVDC</sequence>
<organism evidence="1 2">
    <name type="scientific">Lipomyces starkeyi NRRL Y-11557</name>
    <dbReference type="NCBI Taxonomy" id="675824"/>
    <lineage>
        <taxon>Eukaryota</taxon>
        <taxon>Fungi</taxon>
        <taxon>Dikarya</taxon>
        <taxon>Ascomycota</taxon>
        <taxon>Saccharomycotina</taxon>
        <taxon>Lipomycetes</taxon>
        <taxon>Lipomycetales</taxon>
        <taxon>Lipomycetaceae</taxon>
        <taxon>Lipomyces</taxon>
    </lineage>
</organism>
<dbReference type="EMBL" id="KV454298">
    <property type="protein sequence ID" value="ODQ71033.1"/>
    <property type="molecule type" value="Genomic_DNA"/>
</dbReference>
<dbReference type="STRING" id="675824.A0A1E3Q015"/>
<dbReference type="OrthoDB" id="5425890at2759"/>
<reference evidence="1 2" key="1">
    <citation type="journal article" date="2016" name="Proc. Natl. Acad. Sci. U.S.A.">
        <title>Comparative genomics of biotechnologically important yeasts.</title>
        <authorList>
            <person name="Riley R."/>
            <person name="Haridas S."/>
            <person name="Wolfe K.H."/>
            <person name="Lopes M.R."/>
            <person name="Hittinger C.T."/>
            <person name="Goeker M."/>
            <person name="Salamov A.A."/>
            <person name="Wisecaver J.H."/>
            <person name="Long T.M."/>
            <person name="Calvey C.H."/>
            <person name="Aerts A.L."/>
            <person name="Barry K.W."/>
            <person name="Choi C."/>
            <person name="Clum A."/>
            <person name="Coughlan A.Y."/>
            <person name="Deshpande S."/>
            <person name="Douglass A.P."/>
            <person name="Hanson S.J."/>
            <person name="Klenk H.-P."/>
            <person name="LaButti K.M."/>
            <person name="Lapidus A."/>
            <person name="Lindquist E.A."/>
            <person name="Lipzen A.M."/>
            <person name="Meier-Kolthoff J.P."/>
            <person name="Ohm R.A."/>
            <person name="Otillar R.P."/>
            <person name="Pangilinan J.L."/>
            <person name="Peng Y."/>
            <person name="Rokas A."/>
            <person name="Rosa C.A."/>
            <person name="Scheuner C."/>
            <person name="Sibirny A.A."/>
            <person name="Slot J.C."/>
            <person name="Stielow J.B."/>
            <person name="Sun H."/>
            <person name="Kurtzman C.P."/>
            <person name="Blackwell M."/>
            <person name="Grigoriev I.V."/>
            <person name="Jeffries T.W."/>
        </authorList>
    </citation>
    <scope>NUCLEOTIDE SEQUENCE [LARGE SCALE GENOMIC DNA]</scope>
    <source>
        <strain evidence="1 2">NRRL Y-11557</strain>
    </source>
</reference>
<dbReference type="Proteomes" id="UP000094385">
    <property type="component" value="Unassembled WGS sequence"/>
</dbReference>
<evidence type="ECO:0000313" key="1">
    <source>
        <dbReference type="EMBL" id="ODQ71033.1"/>
    </source>
</evidence>